<proteinExistence type="predicted"/>
<evidence type="ECO:0000259" key="3">
    <source>
        <dbReference type="Pfam" id="PF11790"/>
    </source>
</evidence>
<dbReference type="PANTHER" id="PTHR34154">
    <property type="entry name" value="ALKALI-SENSITIVE LINKAGE PROTEIN 1"/>
    <property type="match status" value="1"/>
</dbReference>
<feature type="compositionally biased region" description="Basic and acidic residues" evidence="1">
    <location>
        <begin position="86"/>
        <end position="106"/>
    </location>
</feature>
<dbReference type="PANTHER" id="PTHR34154:SF3">
    <property type="entry name" value="ALKALI-SENSITIVE LINKAGE PROTEIN 1"/>
    <property type="match status" value="1"/>
</dbReference>
<dbReference type="InterPro" id="IPR024655">
    <property type="entry name" value="Asl1_glyco_hydro_catalytic"/>
</dbReference>
<feature type="compositionally biased region" description="Low complexity" evidence="1">
    <location>
        <begin position="107"/>
        <end position="134"/>
    </location>
</feature>
<keyword evidence="2" id="KW-0732">Signal</keyword>
<name>A0ABR3J213_9AGAR</name>
<dbReference type="Pfam" id="PF11790">
    <property type="entry name" value="Glyco_hydro_cc"/>
    <property type="match status" value="1"/>
</dbReference>
<protein>
    <recommendedName>
        <fullName evidence="3">Asl1-like glycosyl hydrolase catalytic domain-containing protein</fullName>
    </recommendedName>
</protein>
<feature type="signal peptide" evidence="2">
    <location>
        <begin position="1"/>
        <end position="28"/>
    </location>
</feature>
<keyword evidence="5" id="KW-1185">Reference proteome</keyword>
<evidence type="ECO:0000256" key="2">
    <source>
        <dbReference type="SAM" id="SignalP"/>
    </source>
</evidence>
<evidence type="ECO:0000313" key="5">
    <source>
        <dbReference type="Proteomes" id="UP001556367"/>
    </source>
</evidence>
<gene>
    <name evidence="4" type="ORF">HGRIS_009662</name>
</gene>
<feature type="compositionally biased region" description="Basic residues" evidence="1">
    <location>
        <begin position="40"/>
        <end position="60"/>
    </location>
</feature>
<feature type="domain" description="Asl1-like glycosyl hydrolase catalytic" evidence="3">
    <location>
        <begin position="138"/>
        <end position="371"/>
    </location>
</feature>
<dbReference type="Proteomes" id="UP001556367">
    <property type="component" value="Unassembled WGS sequence"/>
</dbReference>
<evidence type="ECO:0000313" key="4">
    <source>
        <dbReference type="EMBL" id="KAL0949617.1"/>
    </source>
</evidence>
<organism evidence="4 5">
    <name type="scientific">Hohenbuehelia grisea</name>
    <dbReference type="NCBI Taxonomy" id="104357"/>
    <lineage>
        <taxon>Eukaryota</taxon>
        <taxon>Fungi</taxon>
        <taxon>Dikarya</taxon>
        <taxon>Basidiomycota</taxon>
        <taxon>Agaricomycotina</taxon>
        <taxon>Agaricomycetes</taxon>
        <taxon>Agaricomycetidae</taxon>
        <taxon>Agaricales</taxon>
        <taxon>Pleurotineae</taxon>
        <taxon>Pleurotaceae</taxon>
        <taxon>Hohenbuehelia</taxon>
    </lineage>
</organism>
<dbReference type="Gene3D" id="3.20.20.80">
    <property type="entry name" value="Glycosidases"/>
    <property type="match status" value="1"/>
</dbReference>
<feature type="chain" id="PRO_5046460298" description="Asl1-like glycosyl hydrolase catalytic domain-containing protein" evidence="2">
    <location>
        <begin position="29"/>
        <end position="373"/>
    </location>
</feature>
<feature type="region of interest" description="Disordered" evidence="1">
    <location>
        <begin position="40"/>
        <end position="147"/>
    </location>
</feature>
<comment type="caution">
    <text evidence="4">The sequence shown here is derived from an EMBL/GenBank/DDBJ whole genome shotgun (WGS) entry which is preliminary data.</text>
</comment>
<evidence type="ECO:0000256" key="1">
    <source>
        <dbReference type="SAM" id="MobiDB-lite"/>
    </source>
</evidence>
<reference evidence="5" key="1">
    <citation type="submission" date="2024-06" db="EMBL/GenBank/DDBJ databases">
        <title>Multi-omics analyses provide insights into the biosynthesis of the anticancer antibiotic pleurotin in Hohenbuehelia grisea.</title>
        <authorList>
            <person name="Weaver J.A."/>
            <person name="Alberti F."/>
        </authorList>
    </citation>
    <scope>NUCLEOTIDE SEQUENCE [LARGE SCALE GENOMIC DNA]</scope>
    <source>
        <strain evidence="5">T-177</strain>
    </source>
</reference>
<dbReference type="InterPro" id="IPR053183">
    <property type="entry name" value="ASL1"/>
</dbReference>
<sequence>MAFKNLLNIVALSALAIVATTGPSQVAALSVESNHFARHVPHGHHAIAKRKRANTRRCKPRPAGSKPAASGSPKDNSAPKPAAPKPDPKPETKPETKPAPKPDSPPKSDNNNNNNSGGSPNTGNSGSSVSVGGNRKVGLAWPNGNDPNLPKYVTNKVGYIYTWSPWKPEKSDSLGLRFMPMLWGDKQIGDFTKLVKKGYADIVLGMNEPNQRGQSDMSPEHGVELWLKYINPLKDQGYYLISPATTSAPSGKKWMQDFFRICNGRCHVDAVAIHYYDISAKGFIDYITDFHNTFKLPIWPTEFACQDFNGGPQRSKAEVDAFLNDVTNFMDSVDWVPAYFAFGVMHDMQGVNSFNQLMSSSGAPTALGFKYIN</sequence>
<accession>A0ABR3J213</accession>
<dbReference type="InterPro" id="IPR017853">
    <property type="entry name" value="GH"/>
</dbReference>
<dbReference type="EMBL" id="JASNQZ010000012">
    <property type="protein sequence ID" value="KAL0949617.1"/>
    <property type="molecule type" value="Genomic_DNA"/>
</dbReference>
<dbReference type="SUPFAM" id="SSF51445">
    <property type="entry name" value="(Trans)glycosidases"/>
    <property type="match status" value="1"/>
</dbReference>